<keyword evidence="3" id="KW-0430">Lectin</keyword>
<dbReference type="OMA" id="EPNNMYS"/>
<evidence type="ECO:0000313" key="7">
    <source>
        <dbReference type="Proteomes" id="UP000472272"/>
    </source>
</evidence>
<dbReference type="InterPro" id="IPR016186">
    <property type="entry name" value="C-type_lectin-like/link_sf"/>
</dbReference>
<dbReference type="PROSITE" id="PS00615">
    <property type="entry name" value="C_TYPE_LECTIN_1"/>
    <property type="match status" value="1"/>
</dbReference>
<dbReference type="SUPFAM" id="SSF56436">
    <property type="entry name" value="C-type lectin-like"/>
    <property type="match status" value="1"/>
</dbReference>
<evidence type="ECO:0000313" key="6">
    <source>
        <dbReference type="Ensembl" id="ENSPMRP00000032672.1"/>
    </source>
</evidence>
<evidence type="ECO:0000259" key="5">
    <source>
        <dbReference type="PROSITE" id="PS50041"/>
    </source>
</evidence>
<feature type="domain" description="C-type lectin" evidence="5">
    <location>
        <begin position="62"/>
        <end position="174"/>
    </location>
</feature>
<reference evidence="6" key="3">
    <citation type="submission" date="2025-09" db="UniProtKB">
        <authorList>
            <consortium name="Ensembl"/>
        </authorList>
    </citation>
    <scope>IDENTIFICATION</scope>
</reference>
<dbReference type="InterPro" id="IPR050111">
    <property type="entry name" value="C-type_lectin/snaclec_domain"/>
</dbReference>
<comment type="subcellular location">
    <subcellularLocation>
        <location evidence="1">Secreted</location>
    </subcellularLocation>
</comment>
<dbReference type="GO" id="GO:0005576">
    <property type="term" value="C:extracellular region"/>
    <property type="evidence" value="ECO:0007669"/>
    <property type="project" value="UniProtKB-SubCell"/>
</dbReference>
<dbReference type="InterPro" id="IPR033989">
    <property type="entry name" value="CD209-like_CTLD"/>
</dbReference>
<dbReference type="InterPro" id="IPR016187">
    <property type="entry name" value="CTDL_fold"/>
</dbReference>
<name>A0A670KCX2_PODMU</name>
<keyword evidence="4" id="KW-1015">Disulfide bond</keyword>
<reference evidence="6 7" key="1">
    <citation type="journal article" date="2019" name="Proc. Natl. Acad. Sci. U.S.A.">
        <title>Regulatory changes in pterin and carotenoid genes underlie balanced color polymorphisms in the wall lizard.</title>
        <authorList>
            <person name="Andrade P."/>
            <person name="Pinho C."/>
            <person name="Perez I de Lanuza G."/>
            <person name="Afonso S."/>
            <person name="Brejcha J."/>
            <person name="Rubin C.J."/>
            <person name="Wallerman O."/>
            <person name="Pereira P."/>
            <person name="Sabatino S.J."/>
            <person name="Bellati A."/>
            <person name="Pellitteri-Rosa D."/>
            <person name="Bosakova Z."/>
            <person name="Bunikis I."/>
            <person name="Carretero M.A."/>
            <person name="Feiner N."/>
            <person name="Marsik P."/>
            <person name="Pauperio F."/>
            <person name="Salvi D."/>
            <person name="Soler L."/>
            <person name="While G.M."/>
            <person name="Uller T."/>
            <person name="Font E."/>
            <person name="Andersson L."/>
            <person name="Carneiro M."/>
        </authorList>
    </citation>
    <scope>NUCLEOTIDE SEQUENCE</scope>
</reference>
<dbReference type="GO" id="GO:0030246">
    <property type="term" value="F:carbohydrate binding"/>
    <property type="evidence" value="ECO:0007669"/>
    <property type="project" value="UniProtKB-KW"/>
</dbReference>
<sequence>MYKETSYLCCNQNCFCSATVQLALQLINLPFTATIIIDSFHIKLFPLSEICRRTDPLSWHEFLGSCYYYSEDEKQWEDARKFCITISSHLVIINSKHEQNFVITKIKLTSVWIGISDAVNEGVWQWVDGTAPTERFWRQGEPNNNDGVENCAVLYKEGNWNDIDCNLKVHFVCEKPTGCNC</sequence>
<dbReference type="PANTHER" id="PTHR22803">
    <property type="entry name" value="MANNOSE, PHOSPHOLIPASE, LECTIN RECEPTOR RELATED"/>
    <property type="match status" value="1"/>
</dbReference>
<protein>
    <recommendedName>
        <fullName evidence="5">C-type lectin domain-containing protein</fullName>
    </recommendedName>
</protein>
<accession>A0A670KCX2</accession>
<evidence type="ECO:0000256" key="2">
    <source>
        <dbReference type="ARBA" id="ARBA00022525"/>
    </source>
</evidence>
<evidence type="ECO:0000256" key="4">
    <source>
        <dbReference type="ARBA" id="ARBA00023157"/>
    </source>
</evidence>
<dbReference type="InterPro" id="IPR018378">
    <property type="entry name" value="C-type_lectin_CS"/>
</dbReference>
<dbReference type="CDD" id="cd03590">
    <property type="entry name" value="CLECT_DC-SIGN_like"/>
    <property type="match status" value="1"/>
</dbReference>
<evidence type="ECO:0000256" key="1">
    <source>
        <dbReference type="ARBA" id="ARBA00004613"/>
    </source>
</evidence>
<dbReference type="Gene3D" id="3.10.100.10">
    <property type="entry name" value="Mannose-Binding Protein A, subunit A"/>
    <property type="match status" value="1"/>
</dbReference>
<organism evidence="6 7">
    <name type="scientific">Podarcis muralis</name>
    <name type="common">Wall lizard</name>
    <name type="synonym">Lacerta muralis</name>
    <dbReference type="NCBI Taxonomy" id="64176"/>
    <lineage>
        <taxon>Eukaryota</taxon>
        <taxon>Metazoa</taxon>
        <taxon>Chordata</taxon>
        <taxon>Craniata</taxon>
        <taxon>Vertebrata</taxon>
        <taxon>Euteleostomi</taxon>
        <taxon>Lepidosauria</taxon>
        <taxon>Squamata</taxon>
        <taxon>Bifurcata</taxon>
        <taxon>Unidentata</taxon>
        <taxon>Episquamata</taxon>
        <taxon>Laterata</taxon>
        <taxon>Lacertibaenia</taxon>
        <taxon>Lacertidae</taxon>
        <taxon>Podarcis</taxon>
    </lineage>
</organism>
<dbReference type="Ensembl" id="ENSPMRT00000034646.1">
    <property type="protein sequence ID" value="ENSPMRP00000032672.1"/>
    <property type="gene ID" value="ENSPMRG00000021170.1"/>
</dbReference>
<keyword evidence="7" id="KW-1185">Reference proteome</keyword>
<dbReference type="Proteomes" id="UP000472272">
    <property type="component" value="Chromosome 2"/>
</dbReference>
<proteinExistence type="predicted"/>
<dbReference type="Pfam" id="PF00059">
    <property type="entry name" value="Lectin_C"/>
    <property type="match status" value="1"/>
</dbReference>
<keyword evidence="2" id="KW-0964">Secreted</keyword>
<evidence type="ECO:0000256" key="3">
    <source>
        <dbReference type="ARBA" id="ARBA00022734"/>
    </source>
</evidence>
<dbReference type="GeneTree" id="ENSGT00940000162906"/>
<dbReference type="PROSITE" id="PS50041">
    <property type="entry name" value="C_TYPE_LECTIN_2"/>
    <property type="match status" value="1"/>
</dbReference>
<dbReference type="AlphaFoldDB" id="A0A670KCX2"/>
<dbReference type="SMART" id="SM00034">
    <property type="entry name" value="CLECT"/>
    <property type="match status" value="1"/>
</dbReference>
<reference evidence="6" key="2">
    <citation type="submission" date="2025-08" db="UniProtKB">
        <authorList>
            <consortium name="Ensembl"/>
        </authorList>
    </citation>
    <scope>IDENTIFICATION</scope>
</reference>
<dbReference type="InterPro" id="IPR001304">
    <property type="entry name" value="C-type_lectin-like"/>
</dbReference>